<dbReference type="PANTHER" id="PTHR22941:SF26">
    <property type="entry name" value="SERPENTINE RECEPTOR, CLASS H"/>
    <property type="match status" value="1"/>
</dbReference>
<evidence type="ECO:0000313" key="2">
    <source>
        <dbReference type="EMBL" id="GMT26553.1"/>
    </source>
</evidence>
<organism evidence="2 3">
    <name type="scientific">Pristionchus fissidentatus</name>
    <dbReference type="NCBI Taxonomy" id="1538716"/>
    <lineage>
        <taxon>Eukaryota</taxon>
        <taxon>Metazoa</taxon>
        <taxon>Ecdysozoa</taxon>
        <taxon>Nematoda</taxon>
        <taxon>Chromadorea</taxon>
        <taxon>Rhabditida</taxon>
        <taxon>Rhabditina</taxon>
        <taxon>Diplogasteromorpha</taxon>
        <taxon>Diplogasteroidea</taxon>
        <taxon>Neodiplogasteridae</taxon>
        <taxon>Pristionchus</taxon>
    </lineage>
</organism>
<keyword evidence="1" id="KW-1133">Transmembrane helix</keyword>
<dbReference type="InterPro" id="IPR019422">
    <property type="entry name" value="7TM_GPCR_serpentine_rcpt_Srh"/>
</dbReference>
<evidence type="ECO:0000256" key="1">
    <source>
        <dbReference type="SAM" id="Phobius"/>
    </source>
</evidence>
<name>A0AAV5W4R8_9BILA</name>
<reference evidence="2" key="1">
    <citation type="submission" date="2023-10" db="EMBL/GenBank/DDBJ databases">
        <title>Genome assembly of Pristionchus species.</title>
        <authorList>
            <person name="Yoshida K."/>
            <person name="Sommer R.J."/>
        </authorList>
    </citation>
    <scope>NUCLEOTIDE SEQUENCE</scope>
    <source>
        <strain evidence="2">RS5133</strain>
    </source>
</reference>
<dbReference type="Proteomes" id="UP001432322">
    <property type="component" value="Unassembled WGS sequence"/>
</dbReference>
<keyword evidence="3" id="KW-1185">Reference proteome</keyword>
<gene>
    <name evidence="2" type="ORF">PFISCL1PPCAC_17850</name>
</gene>
<accession>A0AAV5W4R8</accession>
<dbReference type="AlphaFoldDB" id="A0AAV5W4R8"/>
<dbReference type="EMBL" id="BTSY01000005">
    <property type="protein sequence ID" value="GMT26553.1"/>
    <property type="molecule type" value="Genomic_DNA"/>
</dbReference>
<evidence type="ECO:0000313" key="3">
    <source>
        <dbReference type="Proteomes" id="UP001432322"/>
    </source>
</evidence>
<evidence type="ECO:0008006" key="4">
    <source>
        <dbReference type="Google" id="ProtNLM"/>
    </source>
</evidence>
<feature type="transmembrane region" description="Helical" evidence="1">
    <location>
        <begin position="12"/>
        <end position="39"/>
    </location>
</feature>
<feature type="transmembrane region" description="Helical" evidence="1">
    <location>
        <begin position="45"/>
        <end position="64"/>
    </location>
</feature>
<dbReference type="PANTHER" id="PTHR22941">
    <property type="entry name" value="SERPENTINE RECEPTOR"/>
    <property type="match status" value="1"/>
</dbReference>
<sequence length="253" mass="28621">FQVAILSVDLNFGYLGALISLYPVTGALCNGVICTSFGLTGHVSIILMFFTVAFVGVAILYCFHYKFITIRAMAGRSAPSVRHQLNLAIYLYHTFTVKMYSRFHGRRFNFASLYYLFEDPKYHAFAYDLTMDPQLVVLLAVTTIALFQTMVSVIFIGGYFVLGTFYLLSRQTVAMSERTRQMQRKLMLLVVIQTTIPLTIQLSPLGIYAYSMITLSLTPDINNALFCFQMTHAQVHTVILIATTPSYREPLMM</sequence>
<keyword evidence="1" id="KW-0812">Transmembrane</keyword>
<protein>
    <recommendedName>
        <fullName evidence="4">G protein-coupled receptor</fullName>
    </recommendedName>
</protein>
<proteinExistence type="predicted"/>
<dbReference type="Pfam" id="PF10318">
    <property type="entry name" value="7TM_GPCR_Srh"/>
    <property type="match status" value="1"/>
</dbReference>
<feature type="transmembrane region" description="Helical" evidence="1">
    <location>
        <begin position="135"/>
        <end position="168"/>
    </location>
</feature>
<feature type="non-terminal residue" evidence="2">
    <location>
        <position position="253"/>
    </location>
</feature>
<dbReference type="InterPro" id="IPR053220">
    <property type="entry name" value="Nematode_rcpt-like_serp_H"/>
</dbReference>
<keyword evidence="1" id="KW-0472">Membrane</keyword>
<comment type="caution">
    <text evidence="2">The sequence shown here is derived from an EMBL/GenBank/DDBJ whole genome shotgun (WGS) entry which is preliminary data.</text>
</comment>
<feature type="transmembrane region" description="Helical" evidence="1">
    <location>
        <begin position="188"/>
        <end position="211"/>
    </location>
</feature>
<feature type="non-terminal residue" evidence="2">
    <location>
        <position position="1"/>
    </location>
</feature>